<dbReference type="InterPro" id="IPR004125">
    <property type="entry name" value="Signal_recog_particle_SRP54_M"/>
</dbReference>
<dbReference type="GO" id="GO:0006614">
    <property type="term" value="P:SRP-dependent cotranslational protein targeting to membrane"/>
    <property type="evidence" value="ECO:0007669"/>
    <property type="project" value="InterPro"/>
</dbReference>
<dbReference type="Gene3D" id="3.40.50.300">
    <property type="entry name" value="P-loop containing nucleotide triphosphate hydrolases"/>
    <property type="match status" value="1"/>
</dbReference>
<dbReference type="EMBL" id="LYXE01000031">
    <property type="protein sequence ID" value="PDW00718.1"/>
    <property type="molecule type" value="Genomic_DNA"/>
</dbReference>
<evidence type="ECO:0000256" key="10">
    <source>
        <dbReference type="SAM" id="MobiDB-lite"/>
    </source>
</evidence>
<comment type="similarity">
    <text evidence="1 9">Belongs to the GTP-binding SRP family. SRP54 subfamily.</text>
</comment>
<dbReference type="InterPro" id="IPR022941">
    <property type="entry name" value="SRP54"/>
</dbReference>
<dbReference type="InterPro" id="IPR036891">
    <property type="entry name" value="Signal_recog_part_SRP54_M_sf"/>
</dbReference>
<dbReference type="SMART" id="SM00382">
    <property type="entry name" value="AAA"/>
    <property type="match status" value="1"/>
</dbReference>
<feature type="domain" description="Signal recognition particle SRP54 helical bundle" evidence="13">
    <location>
        <begin position="1"/>
        <end position="86"/>
    </location>
</feature>
<evidence type="ECO:0000256" key="4">
    <source>
        <dbReference type="ARBA" id="ARBA00022884"/>
    </source>
</evidence>
<comment type="subunit">
    <text evidence="9">Part of the signal recognition particle protein translocation system, which is composed of SRP and FtsY.</text>
</comment>
<dbReference type="PANTHER" id="PTHR11564">
    <property type="entry name" value="SIGNAL RECOGNITION PARTICLE 54K PROTEIN SRP54"/>
    <property type="match status" value="1"/>
</dbReference>
<comment type="caution">
    <text evidence="14">The sequence shown here is derived from an EMBL/GenBank/DDBJ whole genome shotgun (WGS) entry which is preliminary data.</text>
</comment>
<dbReference type="Pfam" id="PF02978">
    <property type="entry name" value="SRP_SPB"/>
    <property type="match status" value="1"/>
</dbReference>
<feature type="region of interest" description="Disordered" evidence="10">
    <location>
        <begin position="428"/>
        <end position="465"/>
    </location>
</feature>
<dbReference type="SMART" id="SM00963">
    <property type="entry name" value="SRP54_N"/>
    <property type="match status" value="1"/>
</dbReference>
<evidence type="ECO:0000256" key="2">
    <source>
        <dbReference type="ARBA" id="ARBA00022741"/>
    </source>
</evidence>
<comment type="function">
    <text evidence="9">Involved in targeting and insertion of nascent membrane proteins into the cytoplasmic membrane. Binds to the hydrophobic signal sequence of the ribosome-nascent chain (RNC) as it emerges from the ribosomes. The SRP-RNC complex is then targeted to the cytoplasmic membrane where it interacts with the SRP receptor FtsY.</text>
</comment>
<dbReference type="EC" id="3.6.5.4" evidence="9"/>
<dbReference type="InterPro" id="IPR003593">
    <property type="entry name" value="AAA+_ATPase"/>
</dbReference>
<dbReference type="SUPFAM" id="SSF47446">
    <property type="entry name" value="Signal peptide-binding domain"/>
    <property type="match status" value="1"/>
</dbReference>
<reference evidence="14 15" key="1">
    <citation type="submission" date="2016-05" db="EMBL/GenBank/DDBJ databases">
        <authorList>
            <person name="Lavstsen T."/>
            <person name="Jespersen J.S."/>
        </authorList>
    </citation>
    <scope>NUCLEOTIDE SEQUENCE [LARGE SCALE GENOMIC DNA]</scope>
    <source>
        <strain evidence="14 15">B7-9</strain>
    </source>
</reference>
<comment type="subcellular location">
    <subcellularLocation>
        <location evidence="9">Cytoplasm</location>
    </subcellularLocation>
    <text evidence="9">The SRP-RNC complex is targeted to the cytoplasmic membrane.</text>
</comment>
<evidence type="ECO:0000259" key="11">
    <source>
        <dbReference type="SMART" id="SM00382"/>
    </source>
</evidence>
<comment type="domain">
    <text evidence="9">Composed of three domains: the N-terminal N domain, which is responsible for interactions with the ribosome, the central G domain, which binds GTP, and the C-terminal M domain, which binds the RNA and the signal sequence of the RNC.</text>
</comment>
<evidence type="ECO:0000256" key="6">
    <source>
        <dbReference type="ARBA" id="ARBA00023135"/>
    </source>
</evidence>
<dbReference type="GO" id="GO:0008312">
    <property type="term" value="F:7S RNA binding"/>
    <property type="evidence" value="ECO:0007669"/>
    <property type="project" value="InterPro"/>
</dbReference>
<evidence type="ECO:0000313" key="14">
    <source>
        <dbReference type="EMBL" id="PDW00718.1"/>
    </source>
</evidence>
<dbReference type="InterPro" id="IPR000897">
    <property type="entry name" value="SRP54_GTPase_dom"/>
</dbReference>
<dbReference type="PANTHER" id="PTHR11564:SF5">
    <property type="entry name" value="SIGNAL RECOGNITION PARTICLE SUBUNIT SRP54"/>
    <property type="match status" value="1"/>
</dbReference>
<keyword evidence="3 9" id="KW-0378">Hydrolase</keyword>
<dbReference type="AlphaFoldDB" id="A0A2H3L2G5"/>
<dbReference type="Gene3D" id="1.10.260.30">
    <property type="entry name" value="Signal recognition particle, SRP54 subunit, M-domain"/>
    <property type="match status" value="1"/>
</dbReference>
<dbReference type="Proteomes" id="UP000220922">
    <property type="component" value="Unassembled WGS sequence"/>
</dbReference>
<dbReference type="InterPro" id="IPR004780">
    <property type="entry name" value="SRP"/>
</dbReference>
<dbReference type="SUPFAM" id="SSF52540">
    <property type="entry name" value="P-loop containing nucleoside triphosphate hydrolases"/>
    <property type="match status" value="1"/>
</dbReference>
<evidence type="ECO:0000313" key="15">
    <source>
        <dbReference type="Proteomes" id="UP000220922"/>
    </source>
</evidence>
<organism evidence="14 15">
    <name type="scientific">Candidatus Chloroploca asiatica</name>
    <dbReference type="NCBI Taxonomy" id="1506545"/>
    <lineage>
        <taxon>Bacteria</taxon>
        <taxon>Bacillati</taxon>
        <taxon>Chloroflexota</taxon>
        <taxon>Chloroflexia</taxon>
        <taxon>Chloroflexales</taxon>
        <taxon>Chloroflexineae</taxon>
        <taxon>Oscillochloridaceae</taxon>
        <taxon>Candidatus Chloroploca</taxon>
    </lineage>
</organism>
<keyword evidence="7 9" id="KW-0687">Ribonucleoprotein</keyword>
<dbReference type="InterPro" id="IPR027417">
    <property type="entry name" value="P-loop_NTPase"/>
</dbReference>
<dbReference type="NCBIfam" id="TIGR00959">
    <property type="entry name" value="ffh"/>
    <property type="match status" value="1"/>
</dbReference>
<dbReference type="Gene3D" id="1.20.120.140">
    <property type="entry name" value="Signal recognition particle SRP54, nucleotide-binding domain"/>
    <property type="match status" value="1"/>
</dbReference>
<feature type="binding site" evidence="9">
    <location>
        <begin position="107"/>
        <end position="114"/>
    </location>
    <ligand>
        <name>GTP</name>
        <dbReference type="ChEBI" id="CHEBI:37565"/>
    </ligand>
</feature>
<dbReference type="GO" id="GO:0048500">
    <property type="term" value="C:signal recognition particle"/>
    <property type="evidence" value="ECO:0007669"/>
    <property type="project" value="UniProtKB-UniRule"/>
</dbReference>
<feature type="binding site" evidence="9">
    <location>
        <begin position="189"/>
        <end position="193"/>
    </location>
    <ligand>
        <name>GTP</name>
        <dbReference type="ChEBI" id="CHEBI:37565"/>
    </ligand>
</feature>
<dbReference type="SMART" id="SM00962">
    <property type="entry name" value="SRP54"/>
    <property type="match status" value="1"/>
</dbReference>
<evidence type="ECO:0000259" key="12">
    <source>
        <dbReference type="SMART" id="SM00962"/>
    </source>
</evidence>
<proteinExistence type="inferred from homology"/>
<dbReference type="CDD" id="cd18539">
    <property type="entry name" value="SRP_G"/>
    <property type="match status" value="1"/>
</dbReference>
<dbReference type="FunFam" id="3.40.50.300:FF:000022">
    <property type="entry name" value="Signal recognition particle 54 kDa subunit"/>
    <property type="match status" value="1"/>
</dbReference>
<keyword evidence="9" id="KW-0963">Cytoplasm</keyword>
<dbReference type="InterPro" id="IPR042101">
    <property type="entry name" value="SRP54_N_sf"/>
</dbReference>
<accession>A0A2H3L2G5</accession>
<dbReference type="Pfam" id="PF02881">
    <property type="entry name" value="SRP54_N"/>
    <property type="match status" value="1"/>
</dbReference>
<protein>
    <recommendedName>
        <fullName evidence="9">Signal recognition particle protein</fullName>
        <ecNumber evidence="9">3.6.5.4</ecNumber>
    </recommendedName>
    <alternativeName>
        <fullName evidence="9">Fifty-four homolog</fullName>
    </alternativeName>
</protein>
<dbReference type="InterPro" id="IPR013822">
    <property type="entry name" value="Signal_recog_particl_SRP54_hlx"/>
</dbReference>
<dbReference type="GO" id="GO:0003924">
    <property type="term" value="F:GTPase activity"/>
    <property type="evidence" value="ECO:0007669"/>
    <property type="project" value="UniProtKB-UniRule"/>
</dbReference>
<dbReference type="Pfam" id="PF00448">
    <property type="entry name" value="SRP54"/>
    <property type="match status" value="1"/>
</dbReference>
<evidence type="ECO:0000256" key="9">
    <source>
        <dbReference type="HAMAP-Rule" id="MF_00306"/>
    </source>
</evidence>
<feature type="binding site" evidence="9">
    <location>
        <begin position="247"/>
        <end position="250"/>
    </location>
    <ligand>
        <name>GTP</name>
        <dbReference type="ChEBI" id="CHEBI:37565"/>
    </ligand>
</feature>
<keyword evidence="6 9" id="KW-0733">Signal recognition particle</keyword>
<dbReference type="HAMAP" id="MF_00306">
    <property type="entry name" value="SRP54"/>
    <property type="match status" value="1"/>
</dbReference>
<dbReference type="OrthoDB" id="9804720at2"/>
<feature type="compositionally biased region" description="Basic and acidic residues" evidence="10">
    <location>
        <begin position="456"/>
        <end position="465"/>
    </location>
</feature>
<evidence type="ECO:0000256" key="8">
    <source>
        <dbReference type="ARBA" id="ARBA00048027"/>
    </source>
</evidence>
<evidence type="ECO:0000256" key="5">
    <source>
        <dbReference type="ARBA" id="ARBA00023134"/>
    </source>
</evidence>
<feature type="domain" description="AAA+ ATPase" evidence="11">
    <location>
        <begin position="99"/>
        <end position="245"/>
    </location>
</feature>
<feature type="compositionally biased region" description="Gly residues" evidence="10">
    <location>
        <begin position="444"/>
        <end position="454"/>
    </location>
</feature>
<gene>
    <name evidence="9" type="primary">ffh</name>
    <name evidence="14" type="ORF">A9Q02_08865</name>
</gene>
<dbReference type="RefSeq" id="WP_097650803.1">
    <property type="nucleotide sequence ID" value="NZ_LYXE01000031.1"/>
</dbReference>
<evidence type="ECO:0000256" key="1">
    <source>
        <dbReference type="ARBA" id="ARBA00005450"/>
    </source>
</evidence>
<comment type="catalytic activity">
    <reaction evidence="8 9">
        <text>GTP + H2O = GDP + phosphate + H(+)</text>
        <dbReference type="Rhea" id="RHEA:19669"/>
        <dbReference type="ChEBI" id="CHEBI:15377"/>
        <dbReference type="ChEBI" id="CHEBI:15378"/>
        <dbReference type="ChEBI" id="CHEBI:37565"/>
        <dbReference type="ChEBI" id="CHEBI:43474"/>
        <dbReference type="ChEBI" id="CHEBI:58189"/>
        <dbReference type="EC" id="3.6.5.4"/>
    </reaction>
</comment>
<keyword evidence="15" id="KW-1185">Reference proteome</keyword>
<keyword evidence="2 9" id="KW-0547">Nucleotide-binding</keyword>
<evidence type="ECO:0000256" key="3">
    <source>
        <dbReference type="ARBA" id="ARBA00022801"/>
    </source>
</evidence>
<keyword evidence="5 9" id="KW-0342">GTP-binding</keyword>
<name>A0A2H3L2G5_9CHLR</name>
<feature type="domain" description="SRP54-type proteins GTP-binding" evidence="12">
    <location>
        <begin position="100"/>
        <end position="297"/>
    </location>
</feature>
<keyword evidence="4 9" id="KW-0694">RNA-binding</keyword>
<evidence type="ECO:0000259" key="13">
    <source>
        <dbReference type="SMART" id="SM00963"/>
    </source>
</evidence>
<dbReference type="GO" id="GO:0005525">
    <property type="term" value="F:GTP binding"/>
    <property type="evidence" value="ECO:0007669"/>
    <property type="project" value="UniProtKB-UniRule"/>
</dbReference>
<sequence>MFESLSDRLQTVFQKLGSKGRLDEDDVREAMKQVRLALLEADVNFKVVKDFVAKVTEQAIGEEVTKSLTPHQQVVKIVHQELINLLGNDPAPLQESRPGPTVIMLVGLQGTGKTTLAAKLALHLRKKGRRVMMAACDIYRPAAITQLQTLGKQLNVPVYSEPAGSQPPDIAANALEQAKRDQVNVLIVDTAGRLQIDETLMVELDQIIARVDPIERLLVVDAMTGQEAVRVADTFNQRVQITGLVMSKMDGDARGGAALSVRAVTGVPIKFLSTGEKIDTNTLEPFFPDRLASRILGMGDMLSLIEKAEQMYDADQAKAMEKKLRKGKFDFEDFLNAMQQMRKLGPLQQILAMIPGMSQIARNEELLDESQLKRVEAMIFSMTPLERRNPEIIKQSRRARIARGSGTSEQDVSALIKQFQQMQRMMKQLTGGGSGKGGRRGGRGGRGGPGGPGGIDPRELMRMLK</sequence>
<evidence type="ECO:0000256" key="7">
    <source>
        <dbReference type="ARBA" id="ARBA00023274"/>
    </source>
</evidence>